<evidence type="ECO:0000313" key="1">
    <source>
        <dbReference type="EMBL" id="GFS99925.1"/>
    </source>
</evidence>
<accession>A0A8X6TCH9</accession>
<protein>
    <submittedName>
        <fullName evidence="1">Uncharacterized protein</fullName>
    </submittedName>
</protein>
<dbReference type="Proteomes" id="UP000887013">
    <property type="component" value="Unassembled WGS sequence"/>
</dbReference>
<dbReference type="AlphaFoldDB" id="A0A8X6TCH9"/>
<organism evidence="1 2">
    <name type="scientific">Nephila pilipes</name>
    <name type="common">Giant wood spider</name>
    <name type="synonym">Nephila maculata</name>
    <dbReference type="NCBI Taxonomy" id="299642"/>
    <lineage>
        <taxon>Eukaryota</taxon>
        <taxon>Metazoa</taxon>
        <taxon>Ecdysozoa</taxon>
        <taxon>Arthropoda</taxon>
        <taxon>Chelicerata</taxon>
        <taxon>Arachnida</taxon>
        <taxon>Araneae</taxon>
        <taxon>Araneomorphae</taxon>
        <taxon>Entelegynae</taxon>
        <taxon>Araneoidea</taxon>
        <taxon>Nephilidae</taxon>
        <taxon>Nephila</taxon>
    </lineage>
</organism>
<proteinExistence type="predicted"/>
<reference evidence="1" key="1">
    <citation type="submission" date="2020-08" db="EMBL/GenBank/DDBJ databases">
        <title>Multicomponent nature underlies the extraordinary mechanical properties of spider dragline silk.</title>
        <authorList>
            <person name="Kono N."/>
            <person name="Nakamura H."/>
            <person name="Mori M."/>
            <person name="Yoshida Y."/>
            <person name="Ohtoshi R."/>
            <person name="Malay A.D."/>
            <person name="Moran D.A.P."/>
            <person name="Tomita M."/>
            <person name="Numata K."/>
            <person name="Arakawa K."/>
        </authorList>
    </citation>
    <scope>NUCLEOTIDE SEQUENCE</scope>
</reference>
<dbReference type="EMBL" id="BMAW01006691">
    <property type="protein sequence ID" value="GFS99925.1"/>
    <property type="molecule type" value="Genomic_DNA"/>
</dbReference>
<evidence type="ECO:0000313" key="2">
    <source>
        <dbReference type="Proteomes" id="UP000887013"/>
    </source>
</evidence>
<sequence>MAQRQILLHVTQSAEKDALRSACWRLELTFSSREGDASDHLDMDSQGNLLMNFCPEIEHGACAEGKLPPEIRSWVDWQTQWRSYQLQSCATIAFVDGFAAADKRGVFGEV</sequence>
<keyword evidence="2" id="KW-1185">Reference proteome</keyword>
<comment type="caution">
    <text evidence="1">The sequence shown here is derived from an EMBL/GenBank/DDBJ whole genome shotgun (WGS) entry which is preliminary data.</text>
</comment>
<gene>
    <name evidence="1" type="ORF">NPIL_572481</name>
</gene>
<name>A0A8X6TCH9_NEPPI</name>